<evidence type="ECO:0000256" key="6">
    <source>
        <dbReference type="ARBA" id="ARBA00022840"/>
    </source>
</evidence>
<feature type="region of interest" description="Disordered" evidence="8">
    <location>
        <begin position="509"/>
        <end position="697"/>
    </location>
</feature>
<keyword evidence="5" id="KW-0418">Kinase</keyword>
<dbReference type="PROSITE" id="PS00108">
    <property type="entry name" value="PROTEIN_KINASE_ST"/>
    <property type="match status" value="1"/>
</dbReference>
<protein>
    <recommendedName>
        <fullName evidence="1">non-specific serine/threonine protein kinase</fullName>
        <ecNumber evidence="1">2.7.11.1</ecNumber>
    </recommendedName>
</protein>
<feature type="compositionally biased region" description="Pro residues" evidence="8">
    <location>
        <begin position="578"/>
        <end position="587"/>
    </location>
</feature>
<evidence type="ECO:0000256" key="9">
    <source>
        <dbReference type="SAM" id="Phobius"/>
    </source>
</evidence>
<keyword evidence="2" id="KW-0723">Serine/threonine-protein kinase</keyword>
<dbReference type="InterPro" id="IPR000719">
    <property type="entry name" value="Prot_kinase_dom"/>
</dbReference>
<dbReference type="PROSITE" id="PS00107">
    <property type="entry name" value="PROTEIN_KINASE_ATP"/>
    <property type="match status" value="1"/>
</dbReference>
<dbReference type="EMBL" id="AP027735">
    <property type="protein sequence ID" value="BDZ57962.1"/>
    <property type="molecule type" value="Genomic_DNA"/>
</dbReference>
<dbReference type="Pfam" id="PF00069">
    <property type="entry name" value="Pkinase"/>
    <property type="match status" value="1"/>
</dbReference>
<dbReference type="SUPFAM" id="SSF56112">
    <property type="entry name" value="Protein kinase-like (PK-like)"/>
    <property type="match status" value="1"/>
</dbReference>
<evidence type="ECO:0000313" key="11">
    <source>
        <dbReference type="EMBL" id="BDZ57962.1"/>
    </source>
</evidence>
<feature type="compositionally biased region" description="Gly residues" evidence="8">
    <location>
        <begin position="444"/>
        <end position="462"/>
    </location>
</feature>
<keyword evidence="6 7" id="KW-0067">ATP-binding</keyword>
<feature type="transmembrane region" description="Helical" evidence="9">
    <location>
        <begin position="481"/>
        <end position="501"/>
    </location>
</feature>
<keyword evidence="9" id="KW-0472">Membrane</keyword>
<keyword evidence="4 7" id="KW-0547">Nucleotide-binding</keyword>
<feature type="compositionally biased region" description="Low complexity" evidence="8">
    <location>
        <begin position="533"/>
        <end position="549"/>
    </location>
</feature>
<keyword evidence="12" id="KW-1185">Reference proteome</keyword>
<name>A0ABM8HAL5_9MICO</name>
<dbReference type="InterPro" id="IPR011009">
    <property type="entry name" value="Kinase-like_dom_sf"/>
</dbReference>
<keyword evidence="3" id="KW-0808">Transferase</keyword>
<evidence type="ECO:0000256" key="3">
    <source>
        <dbReference type="ARBA" id="ARBA00022679"/>
    </source>
</evidence>
<dbReference type="InterPro" id="IPR017441">
    <property type="entry name" value="Protein_kinase_ATP_BS"/>
</dbReference>
<accession>A0ABM8HAL5</accession>
<keyword evidence="9" id="KW-0812">Transmembrane</keyword>
<feature type="compositionally biased region" description="Acidic residues" evidence="8">
    <location>
        <begin position="566"/>
        <end position="577"/>
    </location>
</feature>
<sequence>MVEERGSRAGSRFGPYELKHLLGRGGMGDVYEALDTVKERVVALKLLPEALAEDQEYRERFRREARTAARLQEPHVIPIHDFGEIDGRLFIDMRLVRGRDLRSLLKQNGPLGAARSVAVVSQVAAALDAAHRDGLVHRDIKPENVLITDGEFAYLADFGIASSAQDTRLTGTGSAVGSVAYMAPERFRDEEVTAAADIYSLGCVLYECLTGRTPFSSSTIAALVAAHLYDAPPAASQQAGVDARLDGVVARALAKDPRDRFPSAGALADAARGALSAQDQEAATSIMRRSAGGGAAGGLAAGGLAAGGVAGGAAAAAGTGGAGAGPGPTAGPGAGTGGQGSGPGGQGSAGGAGTTRQVPGRAQDITAQLPKITGAGTTRGAGGGGAGGRAAGAGVAGAGAAAAAAGGGGRGGDAWQGDGYGYDGSDGDAWGEDPYAAGGAGHAGGGAAGGAGHAGGGGGGGNPPRAYPERAPQPEGRRGPASWLLAAAVAAMLLLGGVLLWNQLRDNGGGAADPSGSGGTPPATSGPAGSGSSGSDPGSESPDGESPSTLPDQTPSSSQETLPDPTESETTDEDDSPSPEPSTPEPSSPSSSSSETSDDEGRPRSRPGPRSAARGTTGRAGRTAAPPAATPTTTRAWSPARRRPTSSSAPAPTTATPTSAPTRPTAATRSRSASRCDPAVGGRSPTTATSIGSPRAR</sequence>
<feature type="region of interest" description="Disordered" evidence="8">
    <location>
        <begin position="316"/>
        <end position="390"/>
    </location>
</feature>
<dbReference type="Proteomes" id="UP001321421">
    <property type="component" value="Chromosome"/>
</dbReference>
<dbReference type="InterPro" id="IPR008271">
    <property type="entry name" value="Ser/Thr_kinase_AS"/>
</dbReference>
<evidence type="ECO:0000256" key="1">
    <source>
        <dbReference type="ARBA" id="ARBA00012513"/>
    </source>
</evidence>
<proteinExistence type="predicted"/>
<feature type="domain" description="Protein kinase" evidence="10">
    <location>
        <begin position="16"/>
        <end position="275"/>
    </location>
</feature>
<feature type="compositionally biased region" description="Gly residues" evidence="8">
    <location>
        <begin position="377"/>
        <end position="390"/>
    </location>
</feature>
<feature type="compositionally biased region" description="Polar residues" evidence="8">
    <location>
        <begin position="684"/>
        <end position="697"/>
    </location>
</feature>
<feature type="region of interest" description="Disordered" evidence="8">
    <location>
        <begin position="444"/>
        <end position="478"/>
    </location>
</feature>
<dbReference type="Gene3D" id="3.30.200.20">
    <property type="entry name" value="Phosphorylase Kinase, domain 1"/>
    <property type="match status" value="1"/>
</dbReference>
<dbReference type="RefSeq" id="WP_289232783.1">
    <property type="nucleotide sequence ID" value="NZ_AP027735.1"/>
</dbReference>
<feature type="compositionally biased region" description="Polar residues" evidence="8">
    <location>
        <begin position="550"/>
        <end position="559"/>
    </location>
</feature>
<evidence type="ECO:0000256" key="5">
    <source>
        <dbReference type="ARBA" id="ARBA00022777"/>
    </source>
</evidence>
<evidence type="ECO:0000313" key="12">
    <source>
        <dbReference type="Proteomes" id="UP001321421"/>
    </source>
</evidence>
<evidence type="ECO:0000256" key="4">
    <source>
        <dbReference type="ARBA" id="ARBA00022741"/>
    </source>
</evidence>
<dbReference type="PROSITE" id="PS50011">
    <property type="entry name" value="PROTEIN_KINASE_DOM"/>
    <property type="match status" value="1"/>
</dbReference>
<reference evidence="12" key="1">
    <citation type="journal article" date="2019" name="Int. J. Syst. Evol. Microbiol.">
        <title>The Global Catalogue of Microorganisms (GCM) 10K type strain sequencing project: providing services to taxonomists for standard genome sequencing and annotation.</title>
        <authorList>
            <consortium name="The Broad Institute Genomics Platform"/>
            <consortium name="The Broad Institute Genome Sequencing Center for Infectious Disease"/>
            <person name="Wu L."/>
            <person name="Ma J."/>
        </authorList>
    </citation>
    <scope>NUCLEOTIDE SEQUENCE [LARGE SCALE GENOMIC DNA]</scope>
    <source>
        <strain evidence="12">NBRC 110608</strain>
    </source>
</reference>
<evidence type="ECO:0000256" key="7">
    <source>
        <dbReference type="PROSITE-ProRule" id="PRU10141"/>
    </source>
</evidence>
<dbReference type="EC" id="2.7.11.1" evidence="1"/>
<organism evidence="11 12">
    <name type="scientific">Barrientosiimonas endolithica</name>
    <dbReference type="NCBI Taxonomy" id="1535208"/>
    <lineage>
        <taxon>Bacteria</taxon>
        <taxon>Bacillati</taxon>
        <taxon>Actinomycetota</taxon>
        <taxon>Actinomycetes</taxon>
        <taxon>Micrococcales</taxon>
        <taxon>Dermacoccaceae</taxon>
        <taxon>Barrientosiimonas</taxon>
    </lineage>
</organism>
<dbReference type="CDD" id="cd14014">
    <property type="entry name" value="STKc_PknB_like"/>
    <property type="match status" value="1"/>
</dbReference>
<feature type="compositionally biased region" description="Low complexity" evidence="8">
    <location>
        <begin position="608"/>
        <end position="675"/>
    </location>
</feature>
<dbReference type="PANTHER" id="PTHR43289">
    <property type="entry name" value="MITOGEN-ACTIVATED PROTEIN KINASE KINASE KINASE 20-RELATED"/>
    <property type="match status" value="1"/>
</dbReference>
<feature type="binding site" evidence="7">
    <location>
        <position position="45"/>
    </location>
    <ligand>
        <name>ATP</name>
        <dbReference type="ChEBI" id="CHEBI:30616"/>
    </ligand>
</feature>
<evidence type="ECO:0000256" key="8">
    <source>
        <dbReference type="SAM" id="MobiDB-lite"/>
    </source>
</evidence>
<keyword evidence="9" id="KW-1133">Transmembrane helix</keyword>
<dbReference type="SMART" id="SM00220">
    <property type="entry name" value="S_TKc"/>
    <property type="match status" value="1"/>
</dbReference>
<evidence type="ECO:0000256" key="2">
    <source>
        <dbReference type="ARBA" id="ARBA00022527"/>
    </source>
</evidence>
<dbReference type="PANTHER" id="PTHR43289:SF6">
    <property type="entry name" value="SERINE_THREONINE-PROTEIN KINASE NEKL-3"/>
    <property type="match status" value="1"/>
</dbReference>
<feature type="compositionally biased region" description="Gly residues" evidence="8">
    <location>
        <begin position="318"/>
        <end position="353"/>
    </location>
</feature>
<evidence type="ECO:0000259" key="10">
    <source>
        <dbReference type="PROSITE" id="PS50011"/>
    </source>
</evidence>
<dbReference type="Gene3D" id="1.10.510.10">
    <property type="entry name" value="Transferase(Phosphotransferase) domain 1"/>
    <property type="match status" value="1"/>
</dbReference>
<gene>
    <name evidence="11" type="ORF">GCM10025872_16190</name>
</gene>
<feature type="compositionally biased region" description="Gly residues" evidence="8">
    <location>
        <begin position="509"/>
        <end position="519"/>
    </location>
</feature>